<dbReference type="RefSeq" id="WP_073040011.1">
    <property type="nucleotide sequence ID" value="NZ_FQUO01000002.1"/>
</dbReference>
<evidence type="ECO:0000313" key="4">
    <source>
        <dbReference type="Proteomes" id="UP000184368"/>
    </source>
</evidence>
<feature type="chain" id="PRO_5012047544" evidence="1">
    <location>
        <begin position="19"/>
        <end position="237"/>
    </location>
</feature>
<reference evidence="3 4" key="1">
    <citation type="submission" date="2016-11" db="EMBL/GenBank/DDBJ databases">
        <authorList>
            <person name="Jaros S."/>
            <person name="Januszkiewicz K."/>
            <person name="Wedrychowicz H."/>
        </authorList>
    </citation>
    <scope>NUCLEOTIDE SEQUENCE [LARGE SCALE GENOMIC DNA]</scope>
    <source>
        <strain evidence="3 4">DSM 26897</strain>
    </source>
</reference>
<accession>A0A1M4VJS9</accession>
<keyword evidence="4" id="KW-1185">Reference proteome</keyword>
<dbReference type="STRING" id="1302690.BUE76_12255"/>
<organism evidence="3 4">
    <name type="scientific">Cnuella takakiae</name>
    <dbReference type="NCBI Taxonomy" id="1302690"/>
    <lineage>
        <taxon>Bacteria</taxon>
        <taxon>Pseudomonadati</taxon>
        <taxon>Bacteroidota</taxon>
        <taxon>Chitinophagia</taxon>
        <taxon>Chitinophagales</taxon>
        <taxon>Chitinophagaceae</taxon>
        <taxon>Cnuella</taxon>
    </lineage>
</organism>
<gene>
    <name evidence="3" type="ORF">SAMN05444008_102291</name>
</gene>
<evidence type="ECO:0000313" key="3">
    <source>
        <dbReference type="EMBL" id="SHE69234.1"/>
    </source>
</evidence>
<keyword evidence="1" id="KW-0732">Signal</keyword>
<dbReference type="Gene3D" id="2.160.20.120">
    <property type="match status" value="1"/>
</dbReference>
<dbReference type="OrthoDB" id="877489at2"/>
<sequence>MKQFILILVAACFSVAAAAQKVINDPNAEPRNVGSFNKIDISSAFEVIISQGNAEGVVVSSNIEGDNQNIHTSVENGKLKIGYRNPGKKWYRNQNLKAYISVKNLDYLGGSGASKITIDGTLASPNLEIDLSGATDLKGNLAVNNQLKLELSGASDVTLTGAAGAINIRASGASDVKAFDLTAGECNIDASGACNVRISVEKEMNAELSGASNVQYKGNASIRNIKTSGASNISRKS</sequence>
<dbReference type="AlphaFoldDB" id="A0A1M4VJS9"/>
<feature type="domain" description="Putative auto-transporter adhesin head GIN" evidence="2">
    <location>
        <begin position="36"/>
        <end position="220"/>
    </location>
</feature>
<dbReference type="Pfam" id="PF10988">
    <property type="entry name" value="DUF2807"/>
    <property type="match status" value="1"/>
</dbReference>
<evidence type="ECO:0000256" key="1">
    <source>
        <dbReference type="SAM" id="SignalP"/>
    </source>
</evidence>
<protein>
    <submittedName>
        <fullName evidence="3">Putative auto-transporter adhesin, head GIN domain</fullName>
    </submittedName>
</protein>
<dbReference type="Proteomes" id="UP000184368">
    <property type="component" value="Unassembled WGS sequence"/>
</dbReference>
<evidence type="ECO:0000259" key="2">
    <source>
        <dbReference type="Pfam" id="PF10988"/>
    </source>
</evidence>
<feature type="signal peptide" evidence="1">
    <location>
        <begin position="1"/>
        <end position="18"/>
    </location>
</feature>
<dbReference type="EMBL" id="FQUO01000002">
    <property type="protein sequence ID" value="SHE69234.1"/>
    <property type="molecule type" value="Genomic_DNA"/>
</dbReference>
<proteinExistence type="predicted"/>
<dbReference type="InterPro" id="IPR021255">
    <property type="entry name" value="DUF2807"/>
</dbReference>
<name>A0A1M4VJS9_9BACT</name>